<organism evidence="8 9">
    <name type="scientific">Polaribacter sejongensis</name>
    <dbReference type="NCBI Taxonomy" id="985043"/>
    <lineage>
        <taxon>Bacteria</taxon>
        <taxon>Pseudomonadati</taxon>
        <taxon>Bacteroidota</taxon>
        <taxon>Flavobacteriia</taxon>
        <taxon>Flavobacteriales</taxon>
        <taxon>Flavobacteriaceae</taxon>
    </lineage>
</organism>
<keyword evidence="5" id="KW-0998">Cell outer membrane</keyword>
<dbReference type="RefSeq" id="WP_261973924.1">
    <property type="nucleotide sequence ID" value="NZ_CP103460.1"/>
</dbReference>
<keyword evidence="4" id="KW-0472">Membrane</keyword>
<dbReference type="InterPro" id="IPR033985">
    <property type="entry name" value="SusD-like_N"/>
</dbReference>
<feature type="domain" description="RagB/SusD" evidence="6">
    <location>
        <begin position="376"/>
        <end position="515"/>
    </location>
</feature>
<dbReference type="InterPro" id="IPR012944">
    <property type="entry name" value="SusD_RagB_dom"/>
</dbReference>
<sequence>MKNILKNKVVLVLLGLFALISCDDFLQEDLRDAITPGNFFNNDKEAELAVNGIYRIYHNNNLYAQRGLDDYYTHGADVVGPNRNVNGSIHNYLIAEGVADGNGVWSQLYEVVNGTTEFLANIDGNEKLTEANRDQAVGELLFLRALAFYHLTNLWGDVPYFREMLNPIEAGELGRYDKDLIRTDMKADLERAVSLLPSTYSGSDLGRATKWAAYALKAKFHLFDKEWLLSKNACDEIINNSPHTLLPNYADVFNQLDPANSINNEHIFIIDFKSDEVTTTRTDDYNPRIRDEPSNRNDNAVDEFGAPVLKANGTQMKRWEYFQSVMLEQEEDMQGYGWSVPLPELADKNNWQDGDLRYDATVVTEYLGFELAFPYFRKNWNLDQVNSLRGNHHENYIVFRLADIYLMAAEAENELNGPGTAYSYVNEVRKRAFEPDQPWSGMSQTSFREAMYDERKFELSAEGHRKMDLIRWGILLDVVKSTEHRNWNNPGANIQPYHVLLPIPQAQIILNANLLTSDPTNNGYR</sequence>
<evidence type="ECO:0000256" key="4">
    <source>
        <dbReference type="ARBA" id="ARBA00023136"/>
    </source>
</evidence>
<protein>
    <submittedName>
        <fullName evidence="8">RagB/SusD family nutrient uptake outer membrane protein</fullName>
    </submittedName>
</protein>
<dbReference type="EMBL" id="JAUFQH010000005">
    <property type="protein sequence ID" value="MDN3619206.1"/>
    <property type="molecule type" value="Genomic_DNA"/>
</dbReference>
<evidence type="ECO:0000256" key="5">
    <source>
        <dbReference type="ARBA" id="ARBA00023237"/>
    </source>
</evidence>
<dbReference type="Pfam" id="PF14322">
    <property type="entry name" value="SusD-like_3"/>
    <property type="match status" value="1"/>
</dbReference>
<dbReference type="InterPro" id="IPR011990">
    <property type="entry name" value="TPR-like_helical_dom_sf"/>
</dbReference>
<evidence type="ECO:0000259" key="6">
    <source>
        <dbReference type="Pfam" id="PF07980"/>
    </source>
</evidence>
<evidence type="ECO:0000256" key="1">
    <source>
        <dbReference type="ARBA" id="ARBA00004442"/>
    </source>
</evidence>
<name>A0AAJ1QW03_9FLAO</name>
<reference evidence="8 9" key="1">
    <citation type="journal article" date="2014" name="Int. J. Syst. Evol. Microbiol.">
        <title>Complete genome sequence of Corynebacterium casei LMG S-19264T (=DSM 44701T), isolated from a smear-ripened cheese.</title>
        <authorList>
            <consortium name="US DOE Joint Genome Institute (JGI-PGF)"/>
            <person name="Walter F."/>
            <person name="Albersmeier A."/>
            <person name="Kalinowski J."/>
            <person name="Ruckert C."/>
        </authorList>
    </citation>
    <scope>NUCLEOTIDE SEQUENCE [LARGE SCALE GENOMIC DNA]</scope>
    <source>
        <strain evidence="8 9">CECT 8670</strain>
    </source>
</reference>
<dbReference type="SUPFAM" id="SSF48452">
    <property type="entry name" value="TPR-like"/>
    <property type="match status" value="1"/>
</dbReference>
<dbReference type="Proteomes" id="UP001228636">
    <property type="component" value="Unassembled WGS sequence"/>
</dbReference>
<evidence type="ECO:0000313" key="9">
    <source>
        <dbReference type="Proteomes" id="UP001228636"/>
    </source>
</evidence>
<comment type="similarity">
    <text evidence="2">Belongs to the SusD family.</text>
</comment>
<keyword evidence="3" id="KW-0732">Signal</keyword>
<accession>A0AAJ1QW03</accession>
<comment type="subcellular location">
    <subcellularLocation>
        <location evidence="1">Cell outer membrane</location>
    </subcellularLocation>
</comment>
<dbReference type="PROSITE" id="PS51257">
    <property type="entry name" value="PROKAR_LIPOPROTEIN"/>
    <property type="match status" value="1"/>
</dbReference>
<proteinExistence type="inferred from homology"/>
<evidence type="ECO:0000313" key="8">
    <source>
        <dbReference type="EMBL" id="MDN3619206.1"/>
    </source>
</evidence>
<dbReference type="Pfam" id="PF07980">
    <property type="entry name" value="SusD_RagB"/>
    <property type="match status" value="1"/>
</dbReference>
<dbReference type="GO" id="GO:0009279">
    <property type="term" value="C:cell outer membrane"/>
    <property type="evidence" value="ECO:0007669"/>
    <property type="project" value="UniProtKB-SubCell"/>
</dbReference>
<evidence type="ECO:0000256" key="2">
    <source>
        <dbReference type="ARBA" id="ARBA00006275"/>
    </source>
</evidence>
<dbReference type="Gene3D" id="1.25.40.390">
    <property type="match status" value="1"/>
</dbReference>
<evidence type="ECO:0000256" key="3">
    <source>
        <dbReference type="ARBA" id="ARBA00022729"/>
    </source>
</evidence>
<comment type="caution">
    <text evidence="8">The sequence shown here is derived from an EMBL/GenBank/DDBJ whole genome shotgun (WGS) entry which is preliminary data.</text>
</comment>
<gene>
    <name evidence="8" type="ORF">QWY81_07030</name>
</gene>
<evidence type="ECO:0000259" key="7">
    <source>
        <dbReference type="Pfam" id="PF14322"/>
    </source>
</evidence>
<dbReference type="AlphaFoldDB" id="A0AAJ1QW03"/>
<feature type="domain" description="SusD-like N-terminal" evidence="7">
    <location>
        <begin position="99"/>
        <end position="222"/>
    </location>
</feature>